<name>A0ACC7NT19_9BACL</name>
<reference evidence="1" key="1">
    <citation type="submission" date="2024-12" db="EMBL/GenBank/DDBJ databases">
        <authorList>
            <person name="Wu N."/>
        </authorList>
    </citation>
    <scope>NUCLEOTIDE SEQUENCE</scope>
    <source>
        <strain evidence="1">P15</strain>
    </source>
</reference>
<evidence type="ECO:0000313" key="1">
    <source>
        <dbReference type="EMBL" id="MFM9327808.1"/>
    </source>
</evidence>
<dbReference type="EMBL" id="JBJURJ010000003">
    <property type="protein sequence ID" value="MFM9327808.1"/>
    <property type="molecule type" value="Genomic_DNA"/>
</dbReference>
<accession>A0ACC7NT19</accession>
<keyword evidence="2" id="KW-1185">Reference proteome</keyword>
<gene>
    <name evidence="1" type="ORF">ACI1P1_05770</name>
</gene>
<proteinExistence type="predicted"/>
<protein>
    <submittedName>
        <fullName evidence="1">Gfo/Idh/MocA family protein</fullName>
    </submittedName>
</protein>
<comment type="caution">
    <text evidence="1">The sequence shown here is derived from an EMBL/GenBank/DDBJ whole genome shotgun (WGS) entry which is preliminary data.</text>
</comment>
<sequence length="360" mass="40221">MKQAQFSIIGGAGFRAQAFLRIARALPNHFRVTGLVVRQAEKGQAMEEEWGIPSYRTVEELLAQGRPDFIVVSAGKDAASEILPDLVEQGIPVLLETPPASDLAGLHQVYEQLILPGARVQVAEQYHLSPLHAARLAVIGQGRLGRVTEATVSISQFYHAISLMRKYLGIGYEDAEVTGMRFLSPQVAGPGRAGVPQEEKLVQQPRDLVWFHFGDRLGIYDFTKDQHRSWIRSNHVSVRGERGEITDRRMNLLMDYQTPLPLELKRVNRGEEENLEGYFLEGILAGDSYAYRNPYTPARLLDDELAMAACLTRMAEYAAGGKSFYSLAEACQDTYLGFVAEEAIRTGKTQRTEPQPWAER</sequence>
<dbReference type="Proteomes" id="UP001631969">
    <property type="component" value="Unassembled WGS sequence"/>
</dbReference>
<organism evidence="1 2">
    <name type="scientific">Paenibacillus mesotrionivorans</name>
    <dbReference type="NCBI Taxonomy" id="3160968"/>
    <lineage>
        <taxon>Bacteria</taxon>
        <taxon>Bacillati</taxon>
        <taxon>Bacillota</taxon>
        <taxon>Bacilli</taxon>
        <taxon>Bacillales</taxon>
        <taxon>Paenibacillaceae</taxon>
        <taxon>Paenibacillus</taxon>
    </lineage>
</organism>
<evidence type="ECO:0000313" key="2">
    <source>
        <dbReference type="Proteomes" id="UP001631969"/>
    </source>
</evidence>